<dbReference type="Proteomes" id="UP000178485">
    <property type="component" value="Chromosome i"/>
</dbReference>
<gene>
    <name evidence="3" type="ORF">ING2E5A_0147</name>
</gene>
<dbReference type="EMBL" id="LT608328">
    <property type="protein sequence ID" value="SCM55230.1"/>
    <property type="molecule type" value="Genomic_DNA"/>
</dbReference>
<dbReference type="Pfam" id="PF13751">
    <property type="entry name" value="DDE_Tnp_1_6"/>
    <property type="match status" value="1"/>
</dbReference>
<evidence type="ECO:0000313" key="4">
    <source>
        <dbReference type="Proteomes" id="UP000178485"/>
    </source>
</evidence>
<dbReference type="Pfam" id="PF05598">
    <property type="entry name" value="DUF772"/>
    <property type="match status" value="1"/>
</dbReference>
<dbReference type="PANTHER" id="PTHR33408:SF2">
    <property type="entry name" value="TRANSPOSASE DDE DOMAIN-CONTAINING PROTEIN"/>
    <property type="match status" value="1"/>
</dbReference>
<feature type="domain" description="Transposase DDE" evidence="2">
    <location>
        <begin position="377"/>
        <end position="501"/>
    </location>
</feature>
<organism evidence="3 4">
    <name type="scientific">Petrimonas mucosa</name>
    <dbReference type="NCBI Taxonomy" id="1642646"/>
    <lineage>
        <taxon>Bacteria</taxon>
        <taxon>Pseudomonadati</taxon>
        <taxon>Bacteroidota</taxon>
        <taxon>Bacteroidia</taxon>
        <taxon>Bacteroidales</taxon>
        <taxon>Dysgonomonadaceae</taxon>
        <taxon>Petrimonas</taxon>
    </lineage>
</organism>
<dbReference type="RefSeq" id="WP_071135752.1">
    <property type="nucleotide sequence ID" value="NZ_LT608328.1"/>
</dbReference>
<evidence type="ECO:0000313" key="3">
    <source>
        <dbReference type="EMBL" id="SCM55230.1"/>
    </source>
</evidence>
<dbReference type="PANTHER" id="PTHR33408">
    <property type="entry name" value="TRANSPOSASE"/>
    <property type="match status" value="1"/>
</dbReference>
<sequence length="503" mass="59207">MFKSYITNDNLLLPPSLGEMIPQNDPVRVVHRIIEQIDLKSLYRKYSHLGSHAYHPRLMLKLIVYAYLRNVYSSRRIEELSRNDIRFLWLSGMNVPDHNTINWFRSGRLKGMLKEVFATIVKFLEAEGFVSLERAYTDGTKIESVANRYTFVWGKSIQTRTGKIAEEINELWAYAESVTKQELLQEAPLLPEDISSEKVREVVEKIDETLRDVDCDKKIKQKVKRVKKAWPEQLERYEQQEKILQGRNSYSKTDPDATFMRMKEDYMRNKQLKPAYNVQISTNDQFITNYSLHQTTSDTTTYIEHLEQYKSLYGLYPKESIADAGYGSEENYLYAQEKGINTFIKYNYFHKEQSGKWMNDPFRSSNFYYNEKQDCFYCPMGQPMRLIYIQKQKTKTGFTQEVHHYQAVRCQGCPLRSLCHKSRNDRVIQVNHRLSKLKAKEKEKLLSEEGLMHRSQRPQDVEATFGNLKNNKNFKRFLCRGKDRTEVEFGLLSIAHNLAKVAS</sequence>
<dbReference type="InterPro" id="IPR008490">
    <property type="entry name" value="Transposase_InsH_N"/>
</dbReference>
<dbReference type="InterPro" id="IPR025668">
    <property type="entry name" value="Tnp_DDE_dom"/>
</dbReference>
<evidence type="ECO:0000259" key="2">
    <source>
        <dbReference type="Pfam" id="PF13751"/>
    </source>
</evidence>
<dbReference type="NCBIfam" id="NF033551">
    <property type="entry name" value="transpos_IS1182"/>
    <property type="match status" value="1"/>
</dbReference>
<proteinExistence type="predicted"/>
<evidence type="ECO:0000259" key="1">
    <source>
        <dbReference type="Pfam" id="PF05598"/>
    </source>
</evidence>
<dbReference type="InterPro" id="IPR047629">
    <property type="entry name" value="IS1182_transpos"/>
</dbReference>
<name>A0A1G4G387_9BACT</name>
<keyword evidence="4" id="KW-1185">Reference proteome</keyword>
<reference evidence="3 4" key="1">
    <citation type="submission" date="2016-08" db="EMBL/GenBank/DDBJ databases">
        <authorList>
            <person name="Seilhamer J.J."/>
        </authorList>
    </citation>
    <scope>NUCLEOTIDE SEQUENCE [LARGE SCALE GENOMIC DNA]</scope>
    <source>
        <strain evidence="3">ING2-E5A</strain>
    </source>
</reference>
<protein>
    <recommendedName>
        <fullName evidence="5">Transposase</fullName>
    </recommendedName>
</protein>
<evidence type="ECO:0008006" key="5">
    <source>
        <dbReference type="Google" id="ProtNLM"/>
    </source>
</evidence>
<dbReference type="AlphaFoldDB" id="A0A1G4G387"/>
<accession>A0A1G4G387</accession>
<dbReference type="KEGG" id="pmuc:ING2E5A_0147"/>
<feature type="domain" description="Transposase InsH N-terminal" evidence="1">
    <location>
        <begin position="16"/>
        <end position="106"/>
    </location>
</feature>